<feature type="compositionally biased region" description="Basic and acidic residues" evidence="6">
    <location>
        <begin position="34"/>
        <end position="54"/>
    </location>
</feature>
<dbReference type="EMBL" id="FOUE01000005">
    <property type="protein sequence ID" value="SFM63251.1"/>
    <property type="molecule type" value="Genomic_DNA"/>
</dbReference>
<keyword evidence="5" id="KW-0482">Metalloprotease</keyword>
<reference evidence="9" key="1">
    <citation type="submission" date="2016-10" db="EMBL/GenBank/DDBJ databases">
        <authorList>
            <person name="Varghese N."/>
            <person name="Submissions S."/>
        </authorList>
    </citation>
    <scope>NUCLEOTIDE SEQUENCE [LARGE SCALE GENOMIC DNA]</scope>
    <source>
        <strain evidence="9">CGMCC 1.7061</strain>
    </source>
</reference>
<keyword evidence="1" id="KW-0645">Protease</keyword>
<evidence type="ECO:0000256" key="4">
    <source>
        <dbReference type="ARBA" id="ARBA00022833"/>
    </source>
</evidence>
<dbReference type="InterPro" id="IPR050728">
    <property type="entry name" value="Zinc_Metalloprotease_M4"/>
</dbReference>
<dbReference type="InterPro" id="IPR011096">
    <property type="entry name" value="FTP_domain"/>
</dbReference>
<keyword evidence="3" id="KW-0378">Hydrolase</keyword>
<keyword evidence="4" id="KW-0862">Zinc</keyword>
<accession>A0A1I4SG10</accession>
<dbReference type="STRING" id="488535.SAMN04487963_3194"/>
<dbReference type="GO" id="GO:0046872">
    <property type="term" value="F:metal ion binding"/>
    <property type="evidence" value="ECO:0007669"/>
    <property type="project" value="UniProtKB-KW"/>
</dbReference>
<gene>
    <name evidence="8" type="ORF">SAMN04487963_3194</name>
</gene>
<sequence>MQKLAVATVVVILVLAGYWWWQPSEPSHGSSARQESDSATEKAPDLPTPDDAKPAETVPQANLPPVREVPMDDGTEVSSPEQAQQVVDEQDLNLGPDSELQVSGSTSDDYGYSYYQLEQRYKGIPVFGSQALLEVSEGQAQLLNGVWFEQIDLNTEPTHSAEEALRLALDHRGVPAERTISVLGTPALLVYVTEQGATLSWRVIASLSNPEAEPQRYLVDAHNPTIYLQEPVLQR</sequence>
<evidence type="ECO:0000259" key="7">
    <source>
        <dbReference type="Pfam" id="PF07504"/>
    </source>
</evidence>
<dbReference type="PANTHER" id="PTHR33794:SF1">
    <property type="entry name" value="BACILLOLYSIN"/>
    <property type="match status" value="1"/>
</dbReference>
<evidence type="ECO:0000313" key="8">
    <source>
        <dbReference type="EMBL" id="SFM63251.1"/>
    </source>
</evidence>
<keyword evidence="2" id="KW-0479">Metal-binding</keyword>
<dbReference type="RefSeq" id="WP_092025314.1">
    <property type="nucleotide sequence ID" value="NZ_FOUE01000005.1"/>
</dbReference>
<evidence type="ECO:0000256" key="6">
    <source>
        <dbReference type="SAM" id="MobiDB-lite"/>
    </source>
</evidence>
<dbReference type="Pfam" id="PF07504">
    <property type="entry name" value="FTP"/>
    <property type="match status" value="1"/>
</dbReference>
<protein>
    <submittedName>
        <fullName evidence="8">Fungalysin/Thermolysin Propeptide Motif</fullName>
    </submittedName>
</protein>
<name>A0A1I4SG10_9GAMM</name>
<evidence type="ECO:0000313" key="9">
    <source>
        <dbReference type="Proteomes" id="UP000198519"/>
    </source>
</evidence>
<feature type="domain" description="FTP" evidence="7">
    <location>
        <begin position="99"/>
        <end position="145"/>
    </location>
</feature>
<dbReference type="AlphaFoldDB" id="A0A1I4SG10"/>
<proteinExistence type="predicted"/>
<feature type="compositionally biased region" description="Polar residues" evidence="6">
    <location>
        <begin position="76"/>
        <end position="87"/>
    </location>
</feature>
<evidence type="ECO:0000256" key="5">
    <source>
        <dbReference type="ARBA" id="ARBA00023049"/>
    </source>
</evidence>
<dbReference type="OrthoDB" id="5378341at2"/>
<evidence type="ECO:0000256" key="2">
    <source>
        <dbReference type="ARBA" id="ARBA00022723"/>
    </source>
</evidence>
<evidence type="ECO:0000256" key="3">
    <source>
        <dbReference type="ARBA" id="ARBA00022801"/>
    </source>
</evidence>
<dbReference type="Gene3D" id="3.10.450.490">
    <property type="match status" value="1"/>
</dbReference>
<organism evidence="8 9">
    <name type="scientific">Marinobacter zhejiangensis</name>
    <dbReference type="NCBI Taxonomy" id="488535"/>
    <lineage>
        <taxon>Bacteria</taxon>
        <taxon>Pseudomonadati</taxon>
        <taxon>Pseudomonadota</taxon>
        <taxon>Gammaproteobacteria</taxon>
        <taxon>Pseudomonadales</taxon>
        <taxon>Marinobacteraceae</taxon>
        <taxon>Marinobacter</taxon>
    </lineage>
</organism>
<dbReference type="PANTHER" id="PTHR33794">
    <property type="entry name" value="BACILLOLYSIN"/>
    <property type="match status" value="1"/>
</dbReference>
<dbReference type="Proteomes" id="UP000198519">
    <property type="component" value="Unassembled WGS sequence"/>
</dbReference>
<keyword evidence="9" id="KW-1185">Reference proteome</keyword>
<feature type="region of interest" description="Disordered" evidence="6">
    <location>
        <begin position="25"/>
        <end position="105"/>
    </location>
</feature>
<dbReference type="GO" id="GO:0006508">
    <property type="term" value="P:proteolysis"/>
    <property type="evidence" value="ECO:0007669"/>
    <property type="project" value="UniProtKB-KW"/>
</dbReference>
<evidence type="ECO:0000256" key="1">
    <source>
        <dbReference type="ARBA" id="ARBA00022670"/>
    </source>
</evidence>
<dbReference type="GO" id="GO:0008237">
    <property type="term" value="F:metallopeptidase activity"/>
    <property type="evidence" value="ECO:0007669"/>
    <property type="project" value="UniProtKB-KW"/>
</dbReference>